<organism evidence="1 2">
    <name type="scientific">Ruminococcus callidus ATCC 27760</name>
    <dbReference type="NCBI Taxonomy" id="411473"/>
    <lineage>
        <taxon>Bacteria</taxon>
        <taxon>Bacillati</taxon>
        <taxon>Bacillota</taxon>
        <taxon>Clostridia</taxon>
        <taxon>Eubacteriales</taxon>
        <taxon>Oscillospiraceae</taxon>
        <taxon>Ruminococcus</taxon>
    </lineage>
</organism>
<accession>U2KV31</accession>
<dbReference type="AlphaFoldDB" id="U2KV31"/>
<dbReference type="HOGENOM" id="CLU_2976565_0_0_9"/>
<evidence type="ECO:0000313" key="1">
    <source>
        <dbReference type="EMBL" id="ERJ95945.1"/>
    </source>
</evidence>
<dbReference type="EMBL" id="AWVF01000192">
    <property type="protein sequence ID" value="ERJ95945.1"/>
    <property type="molecule type" value="Genomic_DNA"/>
</dbReference>
<proteinExistence type="predicted"/>
<protein>
    <submittedName>
        <fullName evidence="1">Uncharacterized protein</fullName>
    </submittedName>
</protein>
<keyword evidence="2" id="KW-1185">Reference proteome</keyword>
<dbReference type="Proteomes" id="UP000016662">
    <property type="component" value="Unassembled WGS sequence"/>
</dbReference>
<comment type="caution">
    <text evidence="1">The sequence shown here is derived from an EMBL/GenBank/DDBJ whole genome shotgun (WGS) entry which is preliminary data.</text>
</comment>
<evidence type="ECO:0000313" key="2">
    <source>
        <dbReference type="Proteomes" id="UP000016662"/>
    </source>
</evidence>
<sequence length="58" mass="6228">MLHGTSVIHSFAAVRSSKKVGVGRAVVAVLGLIAAFEKSFENAHGDHAPFRIEFFGEM</sequence>
<name>U2KV31_9FIRM</name>
<reference evidence="1 2" key="1">
    <citation type="submission" date="2013-07" db="EMBL/GenBank/DDBJ databases">
        <authorList>
            <person name="Weinstock G."/>
            <person name="Sodergren E."/>
            <person name="Wylie T."/>
            <person name="Fulton L."/>
            <person name="Fulton R."/>
            <person name="Fronick C."/>
            <person name="O'Laughlin M."/>
            <person name="Godfrey J."/>
            <person name="Miner T."/>
            <person name="Herter B."/>
            <person name="Appelbaum E."/>
            <person name="Cordes M."/>
            <person name="Lek S."/>
            <person name="Wollam A."/>
            <person name="Pepin K.H."/>
            <person name="Palsikar V.B."/>
            <person name="Mitreva M."/>
            <person name="Wilson R.K."/>
        </authorList>
    </citation>
    <scope>NUCLEOTIDE SEQUENCE [LARGE SCALE GENOMIC DNA]</scope>
    <source>
        <strain evidence="1 2">ATCC 27760</strain>
    </source>
</reference>
<gene>
    <name evidence="1" type="ORF">RUMCAL_01567</name>
</gene>